<sequence>MLDKLTYKEELQCTVLDVGFDKGHGTMMHVVLVNGTICEGDRIVGQIVTTIQSLWTPCPMEELNVK</sequence>
<dbReference type="InterPro" id="IPR009000">
    <property type="entry name" value="Transl_B-barrel_sf"/>
</dbReference>
<reference evidence="3 4" key="2">
    <citation type="journal article" date="2017" name="Front. Plant Sci.">
        <title>Gene Classification and Mining of Molecular Markers Useful in Red Clover (Trifolium pratense) Breeding.</title>
        <authorList>
            <person name="Istvanek J."/>
            <person name="Dluhosova J."/>
            <person name="Dluhos P."/>
            <person name="Patkova L."/>
            <person name="Nedelnik J."/>
            <person name="Repkova J."/>
        </authorList>
    </citation>
    <scope>NUCLEOTIDE SEQUENCE [LARGE SCALE GENOMIC DNA]</scope>
    <source>
        <strain evidence="4">cv. Tatra</strain>
        <tissue evidence="3">Young leaves</tissue>
    </source>
</reference>
<gene>
    <name evidence="3" type="ORF">L195_g049821</name>
</gene>
<dbReference type="SUPFAM" id="SSF50447">
    <property type="entry name" value="Translation proteins"/>
    <property type="match status" value="1"/>
</dbReference>
<proteinExistence type="predicted"/>
<keyword evidence="3" id="KW-0648">Protein biosynthesis</keyword>
<evidence type="ECO:0000256" key="1">
    <source>
        <dbReference type="ARBA" id="ARBA00022741"/>
    </source>
</evidence>
<keyword evidence="2" id="KW-0342">GTP-binding</keyword>
<organism evidence="3 4">
    <name type="scientific">Trifolium pratense</name>
    <name type="common">Red clover</name>
    <dbReference type="NCBI Taxonomy" id="57577"/>
    <lineage>
        <taxon>Eukaryota</taxon>
        <taxon>Viridiplantae</taxon>
        <taxon>Streptophyta</taxon>
        <taxon>Embryophyta</taxon>
        <taxon>Tracheophyta</taxon>
        <taxon>Spermatophyta</taxon>
        <taxon>Magnoliopsida</taxon>
        <taxon>eudicotyledons</taxon>
        <taxon>Gunneridae</taxon>
        <taxon>Pentapetalae</taxon>
        <taxon>rosids</taxon>
        <taxon>fabids</taxon>
        <taxon>Fabales</taxon>
        <taxon>Fabaceae</taxon>
        <taxon>Papilionoideae</taxon>
        <taxon>50 kb inversion clade</taxon>
        <taxon>NPAAA clade</taxon>
        <taxon>Hologalegina</taxon>
        <taxon>IRL clade</taxon>
        <taxon>Trifolieae</taxon>
        <taxon>Trifolium</taxon>
    </lineage>
</organism>
<dbReference type="Proteomes" id="UP000236291">
    <property type="component" value="Unassembled WGS sequence"/>
</dbReference>
<name>A0A2K3JQK7_TRIPR</name>
<feature type="non-terminal residue" evidence="3">
    <location>
        <position position="66"/>
    </location>
</feature>
<dbReference type="PANTHER" id="PTHR43381">
    <property type="entry name" value="TRANSLATION INITIATION FACTOR IF-2-RELATED"/>
    <property type="match status" value="1"/>
</dbReference>
<dbReference type="AlphaFoldDB" id="A0A2K3JQK7"/>
<dbReference type="GO" id="GO:0005739">
    <property type="term" value="C:mitochondrion"/>
    <property type="evidence" value="ECO:0007669"/>
    <property type="project" value="TreeGrafter"/>
</dbReference>
<dbReference type="Gene3D" id="2.40.30.10">
    <property type="entry name" value="Translation factors"/>
    <property type="match status" value="1"/>
</dbReference>
<keyword evidence="1" id="KW-0547">Nucleotide-binding</keyword>
<dbReference type="EMBL" id="ASHM01074282">
    <property type="protein sequence ID" value="PNX56320.1"/>
    <property type="molecule type" value="Genomic_DNA"/>
</dbReference>
<evidence type="ECO:0000256" key="2">
    <source>
        <dbReference type="ARBA" id="ARBA00023134"/>
    </source>
</evidence>
<evidence type="ECO:0000313" key="3">
    <source>
        <dbReference type="EMBL" id="PNX56320.1"/>
    </source>
</evidence>
<dbReference type="PANTHER" id="PTHR43381:SF4">
    <property type="entry name" value="EUKARYOTIC TRANSLATION INITIATION FACTOR 5B"/>
    <property type="match status" value="1"/>
</dbReference>
<evidence type="ECO:0000313" key="4">
    <source>
        <dbReference type="Proteomes" id="UP000236291"/>
    </source>
</evidence>
<reference evidence="3 4" key="1">
    <citation type="journal article" date="2014" name="Am. J. Bot.">
        <title>Genome assembly and annotation for red clover (Trifolium pratense; Fabaceae).</title>
        <authorList>
            <person name="Istvanek J."/>
            <person name="Jaros M."/>
            <person name="Krenek A."/>
            <person name="Repkova J."/>
        </authorList>
    </citation>
    <scope>NUCLEOTIDE SEQUENCE [LARGE SCALE GENOMIC DNA]</scope>
    <source>
        <strain evidence="4">cv. Tatra</strain>
        <tissue evidence="3">Young leaves</tissue>
    </source>
</reference>
<protein>
    <submittedName>
        <fullName evidence="3">Eukaryotic translation initiation factor 5b-like protein</fullName>
    </submittedName>
</protein>
<dbReference type="InterPro" id="IPR015760">
    <property type="entry name" value="TIF_IF2"/>
</dbReference>
<dbReference type="GO" id="GO:0003743">
    <property type="term" value="F:translation initiation factor activity"/>
    <property type="evidence" value="ECO:0007669"/>
    <property type="project" value="UniProtKB-KW"/>
</dbReference>
<dbReference type="GO" id="GO:0005525">
    <property type="term" value="F:GTP binding"/>
    <property type="evidence" value="ECO:0007669"/>
    <property type="project" value="UniProtKB-KW"/>
</dbReference>
<comment type="caution">
    <text evidence="3">The sequence shown here is derived from an EMBL/GenBank/DDBJ whole genome shotgun (WGS) entry which is preliminary data.</text>
</comment>
<accession>A0A2K3JQK7</accession>
<dbReference type="STRING" id="57577.A0A2K3JQK7"/>
<keyword evidence="3" id="KW-0396">Initiation factor</keyword>